<evidence type="ECO:0000256" key="1">
    <source>
        <dbReference type="SAM" id="SignalP"/>
    </source>
</evidence>
<feature type="signal peptide" evidence="1">
    <location>
        <begin position="1"/>
        <end position="20"/>
    </location>
</feature>
<dbReference type="InterPro" id="IPR030392">
    <property type="entry name" value="S74_ICA"/>
</dbReference>
<keyword evidence="1" id="KW-0732">Signal</keyword>
<evidence type="ECO:0000259" key="2">
    <source>
        <dbReference type="PROSITE" id="PS51688"/>
    </source>
</evidence>
<dbReference type="PROSITE" id="PS51688">
    <property type="entry name" value="ICA"/>
    <property type="match status" value="1"/>
</dbReference>
<feature type="chain" id="PRO_5046980650" evidence="1">
    <location>
        <begin position="21"/>
        <end position="223"/>
    </location>
</feature>
<proteinExistence type="predicted"/>
<sequence>MNKYSLLLTGMLTLAPCAYAETTDVFCAKLDGSDWYWLVDNDNNQVSIPGVWGKSWVTSDSYFQYFSVSQNDYQGVNRLCKDNYVAQPANNRFNDWYVFKVNESNNNYFVAPGKKAIYGPDHVFLHFSDIRLKQNIQPLENSLGKLSRLNGYSYSWRSNDIQDSLADQTEYGVIAQEIQTEFPHLIKHDNQGYLRVDYRGLIPVLLESIKALKVRVESLEAKQ</sequence>
<keyword evidence="4" id="KW-1185">Reference proteome</keyword>
<evidence type="ECO:0000313" key="4">
    <source>
        <dbReference type="Proteomes" id="UP001528823"/>
    </source>
</evidence>
<dbReference type="EMBL" id="JAPMOU010000023">
    <property type="protein sequence ID" value="MDE1463649.1"/>
    <property type="molecule type" value="Genomic_DNA"/>
</dbReference>
<name>A0ABT5UEY1_9GAMM</name>
<comment type="caution">
    <text evidence="3">The sequence shown here is derived from an EMBL/GenBank/DDBJ whole genome shotgun (WGS) entry which is preliminary data.</text>
</comment>
<dbReference type="Proteomes" id="UP001528823">
    <property type="component" value="Unassembled WGS sequence"/>
</dbReference>
<feature type="domain" description="Peptidase S74" evidence="2">
    <location>
        <begin position="128"/>
        <end position="223"/>
    </location>
</feature>
<dbReference type="RefSeq" id="WP_274689983.1">
    <property type="nucleotide sequence ID" value="NZ_JAPMOU010000023.1"/>
</dbReference>
<evidence type="ECO:0000313" key="3">
    <source>
        <dbReference type="EMBL" id="MDE1463649.1"/>
    </source>
</evidence>
<protein>
    <submittedName>
        <fullName evidence="3">Tail fiber domain-containing protein</fullName>
    </submittedName>
</protein>
<gene>
    <name evidence="3" type="ORF">ORQ98_16975</name>
</gene>
<accession>A0ABT5UEY1</accession>
<organism evidence="3 4">
    <name type="scientific">Spartinivicinus poritis</name>
    <dbReference type="NCBI Taxonomy" id="2994640"/>
    <lineage>
        <taxon>Bacteria</taxon>
        <taxon>Pseudomonadati</taxon>
        <taxon>Pseudomonadota</taxon>
        <taxon>Gammaproteobacteria</taxon>
        <taxon>Oceanospirillales</taxon>
        <taxon>Zooshikellaceae</taxon>
        <taxon>Spartinivicinus</taxon>
    </lineage>
</organism>
<dbReference type="Pfam" id="PF13884">
    <property type="entry name" value="Peptidase_S74"/>
    <property type="match status" value="1"/>
</dbReference>
<reference evidence="3 4" key="1">
    <citation type="submission" date="2022-11" db="EMBL/GenBank/DDBJ databases">
        <title>Spartinivicinus poritis sp. nov., isolated from scleractinian coral Porites lutea.</title>
        <authorList>
            <person name="Zhang G."/>
            <person name="Cai L."/>
            <person name="Wei Q."/>
        </authorList>
    </citation>
    <scope>NUCLEOTIDE SEQUENCE [LARGE SCALE GENOMIC DNA]</scope>
    <source>
        <strain evidence="3 4">A2-2</strain>
    </source>
</reference>